<dbReference type="EC" id="2.7.6.3" evidence="2"/>
<evidence type="ECO:0000256" key="4">
    <source>
        <dbReference type="ARBA" id="ARBA00022741"/>
    </source>
</evidence>
<evidence type="ECO:0000256" key="3">
    <source>
        <dbReference type="ARBA" id="ARBA00022679"/>
    </source>
</evidence>
<keyword evidence="3 9" id="KW-0808">Transferase</keyword>
<keyword evidence="5" id="KW-0418">Kinase</keyword>
<keyword evidence="6" id="KW-0067">ATP-binding</keyword>
<proteinExistence type="predicted"/>
<evidence type="ECO:0000313" key="9">
    <source>
        <dbReference type="EMBL" id="MEK8089921.1"/>
    </source>
</evidence>
<organism evidence="9 10">
    <name type="scientific">Thermithiobacillus plumbiphilus</name>
    <dbReference type="NCBI Taxonomy" id="1729899"/>
    <lineage>
        <taxon>Bacteria</taxon>
        <taxon>Pseudomonadati</taxon>
        <taxon>Pseudomonadota</taxon>
        <taxon>Acidithiobacillia</taxon>
        <taxon>Acidithiobacillales</taxon>
        <taxon>Thermithiobacillaceae</taxon>
        <taxon>Thermithiobacillus</taxon>
    </lineage>
</organism>
<evidence type="ECO:0000256" key="1">
    <source>
        <dbReference type="ARBA" id="ARBA00005051"/>
    </source>
</evidence>
<gene>
    <name evidence="9" type="primary">folK</name>
    <name evidence="9" type="ORF">WOB96_09095</name>
</gene>
<keyword evidence="10" id="KW-1185">Reference proteome</keyword>
<dbReference type="RefSeq" id="WP_341370979.1">
    <property type="nucleotide sequence ID" value="NZ_JBBPCO010000008.1"/>
</dbReference>
<dbReference type="EMBL" id="JBBPCO010000008">
    <property type="protein sequence ID" value="MEK8089921.1"/>
    <property type="molecule type" value="Genomic_DNA"/>
</dbReference>
<evidence type="ECO:0000256" key="6">
    <source>
        <dbReference type="ARBA" id="ARBA00022840"/>
    </source>
</evidence>
<accession>A0ABU9D911</accession>
<dbReference type="CDD" id="cd00483">
    <property type="entry name" value="HPPK"/>
    <property type="match status" value="1"/>
</dbReference>
<dbReference type="Proteomes" id="UP001446205">
    <property type="component" value="Unassembled WGS sequence"/>
</dbReference>
<evidence type="ECO:0000259" key="8">
    <source>
        <dbReference type="Pfam" id="PF01288"/>
    </source>
</evidence>
<name>A0ABU9D911_9PROT</name>
<dbReference type="PANTHER" id="PTHR43071:SF2">
    <property type="entry name" value="2-AMINO-4-HYDROXY-6-HYDROXYMETHYLDIHYDROPTERIDINE PYROPHOSPHOKINASE"/>
    <property type="match status" value="1"/>
</dbReference>
<evidence type="ECO:0000256" key="2">
    <source>
        <dbReference type="ARBA" id="ARBA00013253"/>
    </source>
</evidence>
<comment type="pathway">
    <text evidence="1">Cofactor biosynthesis; tetrahydrofolate biosynthesis; 2-amino-4-hydroxy-6-hydroxymethyl-7,8-dihydropteridine diphosphate from 7,8-dihydroneopterin triphosphate: step 4/4.</text>
</comment>
<dbReference type="NCBIfam" id="TIGR01498">
    <property type="entry name" value="folK"/>
    <property type="match status" value="1"/>
</dbReference>
<keyword evidence="4" id="KW-0547">Nucleotide-binding</keyword>
<comment type="caution">
    <text evidence="9">The sequence shown here is derived from an EMBL/GenBank/DDBJ whole genome shotgun (WGS) entry which is preliminary data.</text>
</comment>
<evidence type="ECO:0000256" key="7">
    <source>
        <dbReference type="ARBA" id="ARBA00022909"/>
    </source>
</evidence>
<dbReference type="GO" id="GO:0003848">
    <property type="term" value="F:2-amino-4-hydroxy-6-hydroxymethyldihydropteridine diphosphokinase activity"/>
    <property type="evidence" value="ECO:0007669"/>
    <property type="project" value="UniProtKB-EC"/>
</dbReference>
<protein>
    <recommendedName>
        <fullName evidence="2">2-amino-4-hydroxy-6-hydroxymethyldihydropteridine diphosphokinase</fullName>
        <ecNumber evidence="2">2.7.6.3</ecNumber>
    </recommendedName>
</protein>
<evidence type="ECO:0000256" key="5">
    <source>
        <dbReference type="ARBA" id="ARBA00022777"/>
    </source>
</evidence>
<feature type="domain" description="7,8-dihydro-6-hydroxymethylpterin-pyrophosphokinase" evidence="8">
    <location>
        <begin position="9"/>
        <end position="130"/>
    </location>
</feature>
<dbReference type="SUPFAM" id="SSF55083">
    <property type="entry name" value="6-hydroxymethyl-7,8-dihydropterin pyrophosphokinase, HPPK"/>
    <property type="match status" value="1"/>
</dbReference>
<reference evidence="9 10" key="1">
    <citation type="submission" date="2024-04" db="EMBL/GenBank/DDBJ databases">
        <authorList>
            <person name="Abashina T."/>
            <person name="Shaikin A."/>
        </authorList>
    </citation>
    <scope>NUCLEOTIDE SEQUENCE [LARGE SCALE GENOMIC DNA]</scope>
    <source>
        <strain evidence="9 10">AAFK</strain>
    </source>
</reference>
<dbReference type="InterPro" id="IPR000550">
    <property type="entry name" value="Hppk"/>
</dbReference>
<keyword evidence="7" id="KW-0289">Folate biosynthesis</keyword>
<dbReference type="PANTHER" id="PTHR43071">
    <property type="entry name" value="2-AMINO-4-HYDROXY-6-HYDROXYMETHYLDIHYDROPTERIDINE PYROPHOSPHOKINASE"/>
    <property type="match status" value="1"/>
</dbReference>
<dbReference type="Gene3D" id="3.30.70.560">
    <property type="entry name" value="7,8-Dihydro-6-hydroxymethylpterin-pyrophosphokinase HPPK"/>
    <property type="match status" value="1"/>
</dbReference>
<sequence length="164" mass="18175">MTRALPLVYAGLGSNVDRERHLRLALDALRACVGPLKLSPVYESADSRFGGPAFYNLVVAFHADLPPAALRNRFRDIEARCGRTARRGETFPLDIDLLLYGDLANEDPRLPHPDILSSAFVLKPLRDLAPDLRHPATGRTLAWHWAAFDQLAARDLKPVSVDLS</sequence>
<dbReference type="Pfam" id="PF01288">
    <property type="entry name" value="HPPK"/>
    <property type="match status" value="1"/>
</dbReference>
<evidence type="ECO:0000313" key="10">
    <source>
        <dbReference type="Proteomes" id="UP001446205"/>
    </source>
</evidence>
<dbReference type="InterPro" id="IPR035907">
    <property type="entry name" value="Hppk_sf"/>
</dbReference>